<proteinExistence type="inferred from homology"/>
<feature type="compositionally biased region" description="Low complexity" evidence="2">
    <location>
        <begin position="470"/>
        <end position="482"/>
    </location>
</feature>
<dbReference type="AlphaFoldDB" id="A0A2A6CG38"/>
<comment type="similarity">
    <text evidence="1">Belongs to the arrestin family.</text>
</comment>
<reference evidence="4" key="1">
    <citation type="journal article" date="2008" name="Nat. Genet.">
        <title>The Pristionchus pacificus genome provides a unique perspective on nematode lifestyle and parasitism.</title>
        <authorList>
            <person name="Dieterich C."/>
            <person name="Clifton S.W."/>
            <person name="Schuster L.N."/>
            <person name="Chinwalla A."/>
            <person name="Delehaunty K."/>
            <person name="Dinkelacker I."/>
            <person name="Fulton L."/>
            <person name="Fulton R."/>
            <person name="Godfrey J."/>
            <person name="Minx P."/>
            <person name="Mitreva M."/>
            <person name="Roeseler W."/>
            <person name="Tian H."/>
            <person name="Witte H."/>
            <person name="Yang S.P."/>
            <person name="Wilson R.K."/>
            <person name="Sommer R.J."/>
        </authorList>
    </citation>
    <scope>NUCLEOTIDE SEQUENCE [LARGE SCALE GENOMIC DNA]</scope>
    <source>
        <strain evidence="4">PS312</strain>
    </source>
</reference>
<dbReference type="Gene3D" id="2.60.40.640">
    <property type="match status" value="2"/>
</dbReference>
<evidence type="ECO:0000256" key="1">
    <source>
        <dbReference type="ARBA" id="ARBA00005298"/>
    </source>
</evidence>
<feature type="compositionally biased region" description="Basic and acidic residues" evidence="2">
    <location>
        <begin position="483"/>
        <end position="493"/>
    </location>
</feature>
<dbReference type="Pfam" id="PF00339">
    <property type="entry name" value="Arrestin_N"/>
    <property type="match status" value="1"/>
</dbReference>
<evidence type="ECO:0000313" key="4">
    <source>
        <dbReference type="Proteomes" id="UP000005239"/>
    </source>
</evidence>
<dbReference type="PANTHER" id="PTHR11188:SF3">
    <property type="entry name" value="ARRESTIN C-TERMINAL-LIKE DOMAIN-CONTAINING PROTEIN"/>
    <property type="match status" value="1"/>
</dbReference>
<evidence type="ECO:0000313" key="3">
    <source>
        <dbReference type="EnsemblMetazoa" id="PPA24950.1"/>
    </source>
</evidence>
<dbReference type="GO" id="GO:0015031">
    <property type="term" value="P:protein transport"/>
    <property type="evidence" value="ECO:0000318"/>
    <property type="project" value="GO_Central"/>
</dbReference>
<dbReference type="InterPro" id="IPR014756">
    <property type="entry name" value="Ig_E-set"/>
</dbReference>
<dbReference type="GO" id="GO:0005737">
    <property type="term" value="C:cytoplasm"/>
    <property type="evidence" value="ECO:0000318"/>
    <property type="project" value="GO_Central"/>
</dbReference>
<dbReference type="SUPFAM" id="SSF81296">
    <property type="entry name" value="E set domains"/>
    <property type="match status" value="1"/>
</dbReference>
<organism evidence="3 4">
    <name type="scientific">Pristionchus pacificus</name>
    <name type="common">Parasitic nematode worm</name>
    <dbReference type="NCBI Taxonomy" id="54126"/>
    <lineage>
        <taxon>Eukaryota</taxon>
        <taxon>Metazoa</taxon>
        <taxon>Ecdysozoa</taxon>
        <taxon>Nematoda</taxon>
        <taxon>Chromadorea</taxon>
        <taxon>Rhabditida</taxon>
        <taxon>Rhabditina</taxon>
        <taxon>Diplogasteromorpha</taxon>
        <taxon>Diplogasteroidea</taxon>
        <taxon>Neodiplogasteridae</taxon>
        <taxon>Pristionchus</taxon>
    </lineage>
</organism>
<gene>
    <name evidence="3" type="primary">WBGene00114504</name>
</gene>
<feature type="region of interest" description="Disordered" evidence="2">
    <location>
        <begin position="425"/>
        <end position="504"/>
    </location>
</feature>
<sequence length="632" mass="68284">MTGKTEGAPTAVPPPSAPPASDNNGTTAYDNGTAHLPVVSKFSIRFNDGDGLVLHGGELLKGSILVELNEKTTLQAVKVQIKGRATWLGNGQAKAEYEKVYFNQDMTLLERPPGRPEPGHFPWNAHYLYTLPFECPIPKGCPTSYESPFGSIRYYVKATLIEEDEHGQRGVTKEHYVKKAFMLLAPWDRLPPTNGEPVAVSDADFYGKCCCKGKLAADLSLSKSVFSPGEDVFGSIKLNGKKPKNILDQIEVRLVDRVLRVGTPEKMGASPYRTLLASRLDRTTDKSKDSDTIDGVYFLTIPSCAPTTKGQFDKETGELAELAPNGLAAKQFPGIMESPSTATLRFRRQPYLRIQYAIQVSIGGIVILDAPITVAELSHTGSGEFPLQPFVTGSQPIEEASDSGKSAFGGPFSYTPLYPVRVAATKEEEKREEKSNGVNEAVTSSTPTSPPSKEAVVVRQEGGGGEERGAGLPSPSLSPVSVHAEDVKEEQQQRETTAASPVQVTVEEPVTKTAVHTAERVEEVRNEEGEVVGTITTKVMTTESSTTQVVEMSGEGEEAVKEVGERLADGWGEEGDEGVESVEQSSSVVHGDDGEVIATTTTTKVLKRVKREVREEEDENGDGDKKKEGIEE</sequence>
<dbReference type="InterPro" id="IPR011021">
    <property type="entry name" value="Arrestin-like_N"/>
</dbReference>
<dbReference type="Proteomes" id="UP000005239">
    <property type="component" value="Unassembled WGS sequence"/>
</dbReference>
<dbReference type="EnsemblMetazoa" id="PPA24950.1">
    <property type="protein sequence ID" value="PPA24950.1"/>
    <property type="gene ID" value="WBGene00114504"/>
</dbReference>
<accession>A0A8R1UJG2</accession>
<name>A0A2A6CG38_PRIPA</name>
<dbReference type="PANTHER" id="PTHR11188">
    <property type="entry name" value="ARRESTIN DOMAIN CONTAINING PROTEIN"/>
    <property type="match status" value="1"/>
</dbReference>
<feature type="compositionally biased region" description="Polar residues" evidence="2">
    <location>
        <begin position="21"/>
        <end position="30"/>
    </location>
</feature>
<dbReference type="OrthoDB" id="2333384at2759"/>
<dbReference type="InterPro" id="IPR014752">
    <property type="entry name" value="Arrestin-like_C"/>
</dbReference>
<reference evidence="3" key="2">
    <citation type="submission" date="2022-06" db="UniProtKB">
        <authorList>
            <consortium name="EnsemblMetazoa"/>
        </authorList>
    </citation>
    <scope>IDENTIFICATION</scope>
    <source>
        <strain evidence="3">PS312</strain>
    </source>
</reference>
<dbReference type="InterPro" id="IPR050357">
    <property type="entry name" value="Arrestin_domain-protein"/>
</dbReference>
<feature type="compositionally biased region" description="Low complexity" evidence="2">
    <location>
        <begin position="443"/>
        <end position="460"/>
    </location>
</feature>
<keyword evidence="4" id="KW-1185">Reference proteome</keyword>
<feature type="compositionally biased region" description="Polar residues" evidence="2">
    <location>
        <begin position="494"/>
        <end position="503"/>
    </location>
</feature>
<feature type="compositionally biased region" description="Acidic residues" evidence="2">
    <location>
        <begin position="571"/>
        <end position="580"/>
    </location>
</feature>
<feature type="region of interest" description="Disordered" evidence="2">
    <location>
        <begin position="1"/>
        <end position="32"/>
    </location>
</feature>
<evidence type="ECO:0000256" key="2">
    <source>
        <dbReference type="SAM" id="MobiDB-lite"/>
    </source>
</evidence>
<feature type="compositionally biased region" description="Basic and acidic residues" evidence="2">
    <location>
        <begin position="425"/>
        <end position="435"/>
    </location>
</feature>
<feature type="region of interest" description="Disordered" evidence="2">
    <location>
        <begin position="570"/>
        <end position="632"/>
    </location>
</feature>
<feature type="compositionally biased region" description="Basic and acidic residues" evidence="2">
    <location>
        <begin position="622"/>
        <end position="632"/>
    </location>
</feature>
<accession>A0A2A6CG38</accession>
<protein>
    <submittedName>
        <fullName evidence="3">Arrd-25</fullName>
    </submittedName>
</protein>